<gene>
    <name evidence="2" type="ORF">D2E23_0410</name>
</gene>
<dbReference type="Proteomes" id="UP000288607">
    <property type="component" value="Unassembled WGS sequence"/>
</dbReference>
<proteinExistence type="predicted"/>
<sequence length="92" mass="9954">MPVTRVVIDSPSDVLLARLTRMVGEDPESPSISNDEPVTVTYYPDLDKTVVSYRRSVLIDGGILASLFTTSRTGETDSSPTVVVPDRRAGSK</sequence>
<keyword evidence="3" id="KW-1185">Reference proteome</keyword>
<organism evidence="2 3">
    <name type="scientific">Bifidobacterium callimiconis</name>
    <dbReference type="NCBI Taxonomy" id="2306973"/>
    <lineage>
        <taxon>Bacteria</taxon>
        <taxon>Bacillati</taxon>
        <taxon>Actinomycetota</taxon>
        <taxon>Actinomycetes</taxon>
        <taxon>Bifidobacteriales</taxon>
        <taxon>Bifidobacteriaceae</taxon>
        <taxon>Bifidobacterium</taxon>
    </lineage>
</organism>
<reference evidence="2 3" key="1">
    <citation type="submission" date="2018-09" db="EMBL/GenBank/DDBJ databases">
        <title>Characterization of the phylogenetic diversity of five novel species belonging to the genus Bifidobacterium.</title>
        <authorList>
            <person name="Lugli G.A."/>
            <person name="Duranti S."/>
            <person name="Milani C."/>
        </authorList>
    </citation>
    <scope>NUCLEOTIDE SEQUENCE [LARGE SCALE GENOMIC DNA]</scope>
    <source>
        <strain evidence="2 3">2028B</strain>
    </source>
</reference>
<evidence type="ECO:0000256" key="1">
    <source>
        <dbReference type="SAM" id="MobiDB-lite"/>
    </source>
</evidence>
<dbReference type="EMBL" id="QXGJ01000001">
    <property type="protein sequence ID" value="RSX52682.1"/>
    <property type="molecule type" value="Genomic_DNA"/>
</dbReference>
<comment type="caution">
    <text evidence="2">The sequence shown here is derived from an EMBL/GenBank/DDBJ whole genome shotgun (WGS) entry which is preliminary data.</text>
</comment>
<dbReference type="AlphaFoldDB" id="A0A430FIT0"/>
<feature type="region of interest" description="Disordered" evidence="1">
    <location>
        <begin position="70"/>
        <end position="92"/>
    </location>
</feature>
<evidence type="ECO:0000313" key="2">
    <source>
        <dbReference type="EMBL" id="RSX52682.1"/>
    </source>
</evidence>
<feature type="compositionally biased region" description="Polar residues" evidence="1">
    <location>
        <begin position="70"/>
        <end position="81"/>
    </location>
</feature>
<evidence type="ECO:0000313" key="3">
    <source>
        <dbReference type="Proteomes" id="UP000288607"/>
    </source>
</evidence>
<accession>A0A430FIT0</accession>
<protein>
    <submittedName>
        <fullName evidence="2">Uncharacterized protein</fullName>
    </submittedName>
</protein>
<name>A0A430FIT0_9BIFI</name>